<proteinExistence type="inferred from homology"/>
<dbReference type="GO" id="GO:0000938">
    <property type="term" value="C:GARP complex"/>
    <property type="evidence" value="ECO:0007669"/>
    <property type="project" value="UniProtKB-UniRule"/>
</dbReference>
<protein>
    <recommendedName>
        <fullName evidence="2">Vacuolar protein sorting-associated protein 51 homolog</fullName>
    </recommendedName>
</protein>
<dbReference type="EMBL" id="KZ987756">
    <property type="protein sequence ID" value="RKP15114.1"/>
    <property type="molecule type" value="Genomic_DNA"/>
</dbReference>
<dbReference type="GO" id="GO:0048193">
    <property type="term" value="P:Golgi vesicle transport"/>
    <property type="evidence" value="ECO:0007669"/>
    <property type="project" value="TreeGrafter"/>
</dbReference>
<comment type="subcellular location">
    <subcellularLocation>
        <location evidence="2">Golgi apparatus</location>
        <location evidence="2">trans-Golgi network</location>
    </subcellularLocation>
</comment>
<dbReference type="Proteomes" id="UP000267251">
    <property type="component" value="Unassembled WGS sequence"/>
</dbReference>
<evidence type="ECO:0000256" key="2">
    <source>
        <dbReference type="RuleBase" id="RU368010"/>
    </source>
</evidence>
<evidence type="ECO:0000313" key="4">
    <source>
        <dbReference type="EMBL" id="RKP15114.1"/>
    </source>
</evidence>
<dbReference type="GO" id="GO:0006869">
    <property type="term" value="P:lipid transport"/>
    <property type="evidence" value="ECO:0007669"/>
    <property type="project" value="UniProtKB-UniRule"/>
</dbReference>
<keyword evidence="2" id="KW-0653">Protein transport</keyword>
<comment type="similarity">
    <text evidence="1 2">Belongs to the VPS51 family.</text>
</comment>
<dbReference type="AlphaFoldDB" id="A0A4P9Y8J7"/>
<dbReference type="PANTHER" id="PTHR15954">
    <property type="entry name" value="VACUOLAR PROTEIN SORTING-ASSOCIATED PROTEIN 51 HOMOLOG"/>
    <property type="match status" value="1"/>
</dbReference>
<keyword evidence="2" id="KW-0333">Golgi apparatus</keyword>
<evidence type="ECO:0000256" key="1">
    <source>
        <dbReference type="ARBA" id="ARBA00006080"/>
    </source>
</evidence>
<reference evidence="5" key="1">
    <citation type="journal article" date="2018" name="Nat. Microbiol.">
        <title>Leveraging single-cell genomics to expand the fungal tree of life.</title>
        <authorList>
            <person name="Ahrendt S.R."/>
            <person name="Quandt C.A."/>
            <person name="Ciobanu D."/>
            <person name="Clum A."/>
            <person name="Salamov A."/>
            <person name="Andreopoulos B."/>
            <person name="Cheng J.F."/>
            <person name="Woyke T."/>
            <person name="Pelin A."/>
            <person name="Henrissat B."/>
            <person name="Reynolds N.K."/>
            <person name="Benny G.L."/>
            <person name="Smith M.E."/>
            <person name="James T.Y."/>
            <person name="Grigoriev I.V."/>
        </authorList>
    </citation>
    <scope>NUCLEOTIDE SEQUENCE [LARGE SCALE GENOMIC DNA]</scope>
</reference>
<comment type="function">
    <text evidence="2">Acts as component of the GARP complex that is involved in retrograde transport from early and late endosomes to the trans-Golgi network (TGN).</text>
</comment>
<organism evidence="4 5">
    <name type="scientific">Piptocephalis cylindrospora</name>
    <dbReference type="NCBI Taxonomy" id="1907219"/>
    <lineage>
        <taxon>Eukaryota</taxon>
        <taxon>Fungi</taxon>
        <taxon>Fungi incertae sedis</taxon>
        <taxon>Zoopagomycota</taxon>
        <taxon>Zoopagomycotina</taxon>
        <taxon>Zoopagomycetes</taxon>
        <taxon>Zoopagales</taxon>
        <taxon>Piptocephalidaceae</taxon>
        <taxon>Piptocephalis</taxon>
    </lineage>
</organism>
<dbReference type="GO" id="GO:1990745">
    <property type="term" value="C:EARP complex"/>
    <property type="evidence" value="ECO:0007669"/>
    <property type="project" value="TreeGrafter"/>
</dbReference>
<dbReference type="GO" id="GO:0005829">
    <property type="term" value="C:cytosol"/>
    <property type="evidence" value="ECO:0007669"/>
    <property type="project" value="GOC"/>
</dbReference>
<dbReference type="GO" id="GO:0007030">
    <property type="term" value="P:Golgi organization"/>
    <property type="evidence" value="ECO:0007669"/>
    <property type="project" value="UniProtKB-UniRule"/>
</dbReference>
<feature type="compositionally biased region" description="Polar residues" evidence="3">
    <location>
        <begin position="1"/>
        <end position="20"/>
    </location>
</feature>
<feature type="compositionally biased region" description="Low complexity" evidence="3">
    <location>
        <begin position="709"/>
        <end position="727"/>
    </location>
</feature>
<evidence type="ECO:0000313" key="5">
    <source>
        <dbReference type="Proteomes" id="UP000267251"/>
    </source>
</evidence>
<dbReference type="GO" id="GO:0042147">
    <property type="term" value="P:retrograde transport, endosome to Golgi"/>
    <property type="evidence" value="ECO:0007669"/>
    <property type="project" value="UniProtKB-UniRule"/>
</dbReference>
<dbReference type="PANTHER" id="PTHR15954:SF4">
    <property type="entry name" value="VACUOLAR PROTEIN SORTING-ASSOCIATED PROTEIN 51 HOMOLOG"/>
    <property type="match status" value="1"/>
</dbReference>
<feature type="compositionally biased region" description="Basic and acidic residues" evidence="3">
    <location>
        <begin position="293"/>
        <end position="309"/>
    </location>
</feature>
<keyword evidence="2" id="KW-0445">Lipid transport</keyword>
<dbReference type="GO" id="GO:0016020">
    <property type="term" value="C:membrane"/>
    <property type="evidence" value="ECO:0007669"/>
    <property type="project" value="TreeGrafter"/>
</dbReference>
<keyword evidence="2" id="KW-0813">Transport</keyword>
<dbReference type="InterPro" id="IPR014812">
    <property type="entry name" value="Vps51"/>
</dbReference>
<feature type="compositionally biased region" description="Acidic residues" evidence="3">
    <location>
        <begin position="656"/>
        <end position="679"/>
    </location>
</feature>
<name>A0A4P9Y8J7_9FUNG</name>
<feature type="region of interest" description="Disordered" evidence="3">
    <location>
        <begin position="650"/>
        <end position="788"/>
    </location>
</feature>
<feature type="region of interest" description="Disordered" evidence="3">
    <location>
        <begin position="1"/>
        <end position="30"/>
    </location>
</feature>
<dbReference type="OrthoDB" id="203678at2759"/>
<feature type="compositionally biased region" description="Low complexity" evidence="3">
    <location>
        <begin position="748"/>
        <end position="771"/>
    </location>
</feature>
<dbReference type="Pfam" id="PF08700">
    <property type="entry name" value="VPS51_Exo84_N"/>
    <property type="match status" value="1"/>
</dbReference>
<keyword evidence="5" id="KW-1185">Reference proteome</keyword>
<gene>
    <name evidence="4" type="ORF">BJ684DRAFT_18529</name>
</gene>
<sequence length="923" mass="101562">MKTTAPSPSKTARPSPSSVHPTPKGTGRRTRNLLKNYYGIQEEGVVPTLSNPLDVDSKGFDAGQARTKYLRTKGIGDLVRLDNKLVSDIRELDGDSKTLVYENYGKFINATESIHHMSKGLSDMVDTLKGLEVTLGTAKSEQVNMLENMADRRSHLRTLHAEHDRLSKLADILTLPSTLGERIHCQDLVGAVSAYVSARPSLEEHASLAGVQQLSRESREIVGRMERNLLSSLLHQDASIQEMTRCVGLCSGLATKPLDLLQSFLKQAHGRLEEATTGRHQRTMSRETNLNGGEDRVGSTMDGEERKVEEEGEEGKGWVPPPEWFSITLVSREDTKAIQERIKDFSSHWIKIYLALLKDCLDLPAYEGLCHAYPNCLPLWRIDPETGRLYAECVGAWESAYVAGIFQRISSDFEGSFSIFLEDRGSSDLAMPELYEFVVREETCLTDALAMEGLERFEAFQSSGMSYLQESDEAAEQFRGIVRQGLGLFWEKIMQFMGDFARHGPKAWKCAPQGILVLANLAMDFESAAVMATAEAFSQRLCPTVAMIGERGWWSPEDRQAWAVWEEEAIGTIDRCGQVAQSLLQMYVDKVSGKMIHLYRASLVNKDWEGMGKMEVHGPSEDSWKPALEAMSGAERDVIVLFGDDDELEGIRLSDVDGEDGEDDDDDEGTADWMDDEVSETQSVSSKASRRSRRPTHLEAQRRSRTRKSTSSATSSVTSSPAMSSASLTPLSVGTASMTSRRRLRGLTSPTAISPSPTHHSTPSPIHPSTAYTTSPGLGMSVPMTPGGGEMGSLEGGEGGGIAQSWLQPIGRLFMERVEVYGGEVEVNRVGLMRSISLAVAKAWGEEARSYVYGMGGLRQTQVDVTWVRDRWASMLGEDGGINALLDEVLAGVYRRCIDPRPLDARRARHLAGLDGGDSRGGS</sequence>
<comment type="subunit">
    <text evidence="2">Component of the Golgi-associated retrograde protein (GARP) complex.</text>
</comment>
<dbReference type="GO" id="GO:0032456">
    <property type="term" value="P:endocytic recycling"/>
    <property type="evidence" value="ECO:0007669"/>
    <property type="project" value="TreeGrafter"/>
</dbReference>
<accession>A0A4P9Y8J7</accession>
<dbReference type="GO" id="GO:0015031">
    <property type="term" value="P:protein transport"/>
    <property type="evidence" value="ECO:0007669"/>
    <property type="project" value="UniProtKB-UniRule"/>
</dbReference>
<evidence type="ECO:0000256" key="3">
    <source>
        <dbReference type="SAM" id="MobiDB-lite"/>
    </source>
</evidence>
<feature type="region of interest" description="Disordered" evidence="3">
    <location>
        <begin position="272"/>
        <end position="316"/>
    </location>
</feature>
<feature type="compositionally biased region" description="Polar residues" evidence="3">
    <location>
        <begin position="728"/>
        <end position="739"/>
    </location>
</feature>